<evidence type="ECO:0000313" key="2">
    <source>
        <dbReference type="EMBL" id="KAF3524400.1"/>
    </source>
</evidence>
<accession>A0A8S9PX93</accession>
<organism evidence="2 3">
    <name type="scientific">Brassica cretica</name>
    <name type="common">Mustard</name>
    <dbReference type="NCBI Taxonomy" id="69181"/>
    <lineage>
        <taxon>Eukaryota</taxon>
        <taxon>Viridiplantae</taxon>
        <taxon>Streptophyta</taxon>
        <taxon>Embryophyta</taxon>
        <taxon>Tracheophyta</taxon>
        <taxon>Spermatophyta</taxon>
        <taxon>Magnoliopsida</taxon>
        <taxon>eudicotyledons</taxon>
        <taxon>Gunneridae</taxon>
        <taxon>Pentapetalae</taxon>
        <taxon>rosids</taxon>
        <taxon>malvids</taxon>
        <taxon>Brassicales</taxon>
        <taxon>Brassicaceae</taxon>
        <taxon>Brassiceae</taxon>
        <taxon>Brassica</taxon>
    </lineage>
</organism>
<reference evidence="2" key="1">
    <citation type="submission" date="2019-12" db="EMBL/GenBank/DDBJ databases">
        <title>Genome sequencing and annotation of Brassica cretica.</title>
        <authorList>
            <person name="Studholme D.J."/>
            <person name="Sarris P."/>
        </authorList>
    </citation>
    <scope>NUCLEOTIDE SEQUENCE</scope>
    <source>
        <strain evidence="2">PFS-109/04</strain>
        <tissue evidence="2">Leaf</tissue>
    </source>
</reference>
<name>A0A8S9PX93_BRACR</name>
<gene>
    <name evidence="2" type="ORF">F2Q69_00046081</name>
</gene>
<sequence length="172" mass="19215">MSSGLVELAEGVFVIPLIASPCVAHGPTLIRVDRIVMRPLEIFPLVMDVLAETPKDNGGGDSSADEEHPANRRRIEVILSQQYLSYDDDIDDTPVLGDLRDILKRKFESENDSSPKHTDQQTILDTRKSRRISTSDANNNKGPITDLRDKLNAGACDLRIQLNRLKPTDLRR</sequence>
<feature type="compositionally biased region" description="Polar residues" evidence="1">
    <location>
        <begin position="132"/>
        <end position="142"/>
    </location>
</feature>
<dbReference type="AlphaFoldDB" id="A0A8S9PX93"/>
<evidence type="ECO:0000256" key="1">
    <source>
        <dbReference type="SAM" id="MobiDB-lite"/>
    </source>
</evidence>
<proteinExistence type="predicted"/>
<feature type="region of interest" description="Disordered" evidence="1">
    <location>
        <begin position="109"/>
        <end position="146"/>
    </location>
</feature>
<protein>
    <submittedName>
        <fullName evidence="2">Uncharacterized protein</fullName>
    </submittedName>
</protein>
<feature type="compositionally biased region" description="Basic and acidic residues" evidence="1">
    <location>
        <begin position="109"/>
        <end position="119"/>
    </location>
</feature>
<comment type="caution">
    <text evidence="2">The sequence shown here is derived from an EMBL/GenBank/DDBJ whole genome shotgun (WGS) entry which is preliminary data.</text>
</comment>
<dbReference type="Proteomes" id="UP000712600">
    <property type="component" value="Unassembled WGS sequence"/>
</dbReference>
<evidence type="ECO:0000313" key="3">
    <source>
        <dbReference type="Proteomes" id="UP000712600"/>
    </source>
</evidence>
<dbReference type="EMBL" id="QGKX02001347">
    <property type="protein sequence ID" value="KAF3524400.1"/>
    <property type="molecule type" value="Genomic_DNA"/>
</dbReference>